<dbReference type="PATRIC" id="fig|571913.6.peg.1521"/>
<dbReference type="SUPFAM" id="SSF47090">
    <property type="entry name" value="PGBD-like"/>
    <property type="match status" value="1"/>
</dbReference>
<proteinExistence type="inferred from homology"/>
<accession>A0A0K1JG93</accession>
<dbReference type="KEGG" id="lmoi:VV02_07460"/>
<dbReference type="InterPro" id="IPR010618">
    <property type="entry name" value="RPF"/>
</dbReference>
<dbReference type="RefSeq" id="WP_052590787.1">
    <property type="nucleotide sequence ID" value="NZ_CP011112.1"/>
</dbReference>
<dbReference type="InterPro" id="IPR023346">
    <property type="entry name" value="Lysozyme-like_dom_sf"/>
</dbReference>
<dbReference type="EMBL" id="CP011112">
    <property type="protein sequence ID" value="AKU15727.1"/>
    <property type="molecule type" value="Genomic_DNA"/>
</dbReference>
<dbReference type="SUPFAM" id="SSF53955">
    <property type="entry name" value="Lysozyme-like"/>
    <property type="match status" value="1"/>
</dbReference>
<evidence type="ECO:0000256" key="1">
    <source>
        <dbReference type="ARBA" id="ARBA00010830"/>
    </source>
</evidence>
<keyword evidence="2" id="KW-0378">Hydrolase</keyword>
<evidence type="ECO:0000256" key="2">
    <source>
        <dbReference type="ARBA" id="ARBA00022801"/>
    </source>
</evidence>
<keyword evidence="3" id="KW-0812">Transmembrane</keyword>
<dbReference type="STRING" id="571913.VV02_07460"/>
<feature type="transmembrane region" description="Helical" evidence="3">
    <location>
        <begin position="21"/>
        <end position="40"/>
    </location>
</feature>
<gene>
    <name evidence="5" type="ORF">VV02_07460</name>
</gene>
<evidence type="ECO:0000259" key="4">
    <source>
        <dbReference type="Pfam" id="PF06737"/>
    </source>
</evidence>
<keyword evidence="3" id="KW-1133">Transmembrane helix</keyword>
<dbReference type="Gene3D" id="1.10.101.10">
    <property type="entry name" value="PGBD-like superfamily/PGBD"/>
    <property type="match status" value="1"/>
</dbReference>
<dbReference type="Gene3D" id="1.10.530.10">
    <property type="match status" value="1"/>
</dbReference>
<dbReference type="Proteomes" id="UP000066480">
    <property type="component" value="Chromosome"/>
</dbReference>
<dbReference type="InterPro" id="IPR036365">
    <property type="entry name" value="PGBD-like_sf"/>
</dbReference>
<feature type="domain" description="Resuscitation-promoting factor core lysozyme-like" evidence="4">
    <location>
        <begin position="48"/>
        <end position="121"/>
    </location>
</feature>
<organism evidence="5 6">
    <name type="scientific">Luteipulveratus mongoliensis</name>
    <dbReference type="NCBI Taxonomy" id="571913"/>
    <lineage>
        <taxon>Bacteria</taxon>
        <taxon>Bacillati</taxon>
        <taxon>Actinomycetota</taxon>
        <taxon>Actinomycetes</taxon>
        <taxon>Micrococcales</taxon>
        <taxon>Dermacoccaceae</taxon>
        <taxon>Luteipulveratus</taxon>
    </lineage>
</organism>
<evidence type="ECO:0000313" key="5">
    <source>
        <dbReference type="EMBL" id="AKU15727.1"/>
    </source>
</evidence>
<name>A0A0K1JG93_9MICO</name>
<dbReference type="GO" id="GO:0016787">
    <property type="term" value="F:hydrolase activity"/>
    <property type="evidence" value="ECO:0007669"/>
    <property type="project" value="UniProtKB-KW"/>
</dbReference>
<sequence>MRYTPKHGAETQSQSQTGRRLVGVVVASAAAAGAGMATAGEAKAYTPSNVWDRVASCESGGNWSISTGNGYYGGLQFSSSTWRAYGGAKYASTANRASREQQILIAQNVLRSQGPGAWPVCSKRGGLTRANGLAVRVGGGGSTQPPSRSDNRKLSVDGAFGPATTRALQKWVGATQDGSFGPQTKRALQRKVGTTADGDIGPKTIAALQRKISTTRDGASGLNSRTTAALQRYLNAYVL</sequence>
<keyword evidence="6" id="KW-1185">Reference proteome</keyword>
<comment type="similarity">
    <text evidence="1">Belongs to the transglycosylase family. Rpf subfamily.</text>
</comment>
<dbReference type="Pfam" id="PF06737">
    <property type="entry name" value="Transglycosylas"/>
    <property type="match status" value="1"/>
</dbReference>
<keyword evidence="3" id="KW-0472">Membrane</keyword>
<protein>
    <submittedName>
        <fullName evidence="5">Transglycosylase</fullName>
    </submittedName>
</protein>
<dbReference type="AlphaFoldDB" id="A0A0K1JG93"/>
<dbReference type="CDD" id="cd13925">
    <property type="entry name" value="RPF"/>
    <property type="match status" value="1"/>
</dbReference>
<evidence type="ECO:0000256" key="3">
    <source>
        <dbReference type="SAM" id="Phobius"/>
    </source>
</evidence>
<reference evidence="5 6" key="1">
    <citation type="submission" date="2015-03" db="EMBL/GenBank/DDBJ databases">
        <title>Luteipulveratus halotolerans sp. nov., a novel actinobacterium (Dermacoccaceae) from Sarawak, Malaysia.</title>
        <authorList>
            <person name="Juboi H."/>
            <person name="Basik A."/>
            <person name="Shamsul S.S."/>
            <person name="Arnold P."/>
            <person name="Schmitt E.K."/>
            <person name="Sanglier J.-J."/>
            <person name="Yeo T."/>
        </authorList>
    </citation>
    <scope>NUCLEOTIDE SEQUENCE [LARGE SCALE GENOMIC DNA]</scope>
    <source>
        <strain evidence="5 6">MN07-A0370</strain>
    </source>
</reference>
<evidence type="ECO:0000313" key="6">
    <source>
        <dbReference type="Proteomes" id="UP000066480"/>
    </source>
</evidence>
<dbReference type="InterPro" id="IPR036366">
    <property type="entry name" value="PGBDSf"/>
</dbReference>